<evidence type="ECO:0000313" key="2">
    <source>
        <dbReference type="EMBL" id="KAJ8602139.1"/>
    </source>
</evidence>
<dbReference type="PROSITE" id="PS51184">
    <property type="entry name" value="JMJC"/>
    <property type="match status" value="1"/>
</dbReference>
<proteinExistence type="predicted"/>
<organism evidence="2 3">
    <name type="scientific">Chrysophaeum taylorii</name>
    <dbReference type="NCBI Taxonomy" id="2483200"/>
    <lineage>
        <taxon>Eukaryota</taxon>
        <taxon>Sar</taxon>
        <taxon>Stramenopiles</taxon>
        <taxon>Ochrophyta</taxon>
        <taxon>Pelagophyceae</taxon>
        <taxon>Pelagomonadales</taxon>
        <taxon>Pelagomonadaceae</taxon>
        <taxon>Chrysophaeum</taxon>
    </lineage>
</organism>
<accession>A0AAD7UCV5</accession>
<dbReference type="PANTHER" id="PTHR12480:SF21">
    <property type="entry name" value="JMJC DOMAIN-CONTAINING PROTEIN 8"/>
    <property type="match status" value="1"/>
</dbReference>
<comment type="caution">
    <text evidence="2">The sequence shown here is derived from an EMBL/GenBank/DDBJ whole genome shotgun (WGS) entry which is preliminary data.</text>
</comment>
<dbReference type="SUPFAM" id="SSF51197">
    <property type="entry name" value="Clavaminate synthase-like"/>
    <property type="match status" value="1"/>
</dbReference>
<name>A0AAD7UCV5_9STRA</name>
<dbReference type="InterPro" id="IPR050910">
    <property type="entry name" value="JMJD6_ArgDemeth/LysHydrox"/>
</dbReference>
<keyword evidence="3" id="KW-1185">Reference proteome</keyword>
<protein>
    <recommendedName>
        <fullName evidence="1">JmjC domain-containing protein</fullName>
    </recommendedName>
</protein>
<reference evidence="2" key="1">
    <citation type="submission" date="2023-01" db="EMBL/GenBank/DDBJ databases">
        <title>Metagenome sequencing of chrysophaentin producing Chrysophaeum taylorii.</title>
        <authorList>
            <person name="Davison J."/>
            <person name="Bewley C."/>
        </authorList>
    </citation>
    <scope>NUCLEOTIDE SEQUENCE</scope>
    <source>
        <strain evidence="2">NIES-1699</strain>
    </source>
</reference>
<dbReference type="GO" id="GO:0000987">
    <property type="term" value="F:cis-regulatory region sequence-specific DNA binding"/>
    <property type="evidence" value="ECO:0007669"/>
    <property type="project" value="TreeGrafter"/>
</dbReference>
<evidence type="ECO:0000259" key="1">
    <source>
        <dbReference type="PROSITE" id="PS51184"/>
    </source>
</evidence>
<dbReference type="PANTHER" id="PTHR12480">
    <property type="entry name" value="ARGININE DEMETHYLASE AND LYSYL-HYDROXYLASE JMJD"/>
    <property type="match status" value="1"/>
</dbReference>
<dbReference type="AlphaFoldDB" id="A0AAD7UCV5"/>
<sequence>MGGSCSLERVRVEEALEWRRPPARPFILEGFEVNTGFANSTRPEVLRSSRGSLKVKLTSSNSYSQGERVASLAEYLEERPRELANESWYLFGPETSLVEGYSVPRCGGRWCDADLVASSFGVGRRGSGVSFHTHGAGFSQVLHGRKRWFFFETRPPRFDPDVSTAAWVETVLPGLWMNKPPIDCVLERPTDLLYFPRDWWHATLNLDDINVFVSTFVADDAAAAWPFFSSPPSL</sequence>
<dbReference type="GO" id="GO:0005634">
    <property type="term" value="C:nucleus"/>
    <property type="evidence" value="ECO:0007669"/>
    <property type="project" value="TreeGrafter"/>
</dbReference>
<feature type="domain" description="JmjC" evidence="1">
    <location>
        <begin position="92"/>
        <end position="234"/>
    </location>
</feature>
<dbReference type="EMBL" id="JAQMWT010000390">
    <property type="protein sequence ID" value="KAJ8602139.1"/>
    <property type="molecule type" value="Genomic_DNA"/>
</dbReference>
<dbReference type="InterPro" id="IPR003347">
    <property type="entry name" value="JmjC_dom"/>
</dbReference>
<gene>
    <name evidence="2" type="ORF">CTAYLR_001661</name>
</gene>
<dbReference type="Gene3D" id="2.60.120.650">
    <property type="entry name" value="Cupin"/>
    <property type="match status" value="1"/>
</dbReference>
<dbReference type="Proteomes" id="UP001230188">
    <property type="component" value="Unassembled WGS sequence"/>
</dbReference>
<evidence type="ECO:0000313" key="3">
    <source>
        <dbReference type="Proteomes" id="UP001230188"/>
    </source>
</evidence>